<accession>A0ACB9EQH9</accession>
<evidence type="ECO:0000313" key="2">
    <source>
        <dbReference type="Proteomes" id="UP001056120"/>
    </source>
</evidence>
<dbReference type="Proteomes" id="UP001056120">
    <property type="component" value="Linkage Group LG17"/>
</dbReference>
<dbReference type="EMBL" id="CM042034">
    <property type="protein sequence ID" value="KAI3760880.1"/>
    <property type="molecule type" value="Genomic_DNA"/>
</dbReference>
<gene>
    <name evidence="1" type="ORF">L1987_51281</name>
</gene>
<reference evidence="1 2" key="2">
    <citation type="journal article" date="2022" name="Mol. Ecol. Resour.">
        <title>The genomes of chicory, endive, great burdock and yacon provide insights into Asteraceae paleo-polyploidization history and plant inulin production.</title>
        <authorList>
            <person name="Fan W."/>
            <person name="Wang S."/>
            <person name="Wang H."/>
            <person name="Wang A."/>
            <person name="Jiang F."/>
            <person name="Liu H."/>
            <person name="Zhao H."/>
            <person name="Xu D."/>
            <person name="Zhang Y."/>
        </authorList>
    </citation>
    <scope>NUCLEOTIDE SEQUENCE [LARGE SCALE GENOMIC DNA]</scope>
    <source>
        <strain evidence="2">cv. Yunnan</strain>
        <tissue evidence="1">Leaves</tissue>
    </source>
</reference>
<proteinExistence type="predicted"/>
<keyword evidence="2" id="KW-1185">Reference proteome</keyword>
<sequence length="94" mass="10778">MCQISTNNLSAAGSYHRIPSSFNRTYLKKQLCNRKKFLTMSMESGSLTLGDLLLRMSKHKKVGENLTEDERVAFLHDSYQNLGDEVDFELFLKS</sequence>
<evidence type="ECO:0000313" key="1">
    <source>
        <dbReference type="EMBL" id="KAI3760880.1"/>
    </source>
</evidence>
<comment type="caution">
    <text evidence="1">The sequence shown here is derived from an EMBL/GenBank/DDBJ whole genome shotgun (WGS) entry which is preliminary data.</text>
</comment>
<reference evidence="2" key="1">
    <citation type="journal article" date="2022" name="Mol. Ecol. Resour.">
        <title>The genomes of chicory, endive, great burdock and yacon provide insights into Asteraceae palaeo-polyploidization history and plant inulin production.</title>
        <authorList>
            <person name="Fan W."/>
            <person name="Wang S."/>
            <person name="Wang H."/>
            <person name="Wang A."/>
            <person name="Jiang F."/>
            <person name="Liu H."/>
            <person name="Zhao H."/>
            <person name="Xu D."/>
            <person name="Zhang Y."/>
        </authorList>
    </citation>
    <scope>NUCLEOTIDE SEQUENCE [LARGE SCALE GENOMIC DNA]</scope>
    <source>
        <strain evidence="2">cv. Yunnan</strain>
    </source>
</reference>
<name>A0ACB9EQH9_9ASTR</name>
<protein>
    <submittedName>
        <fullName evidence="1">Uncharacterized protein</fullName>
    </submittedName>
</protein>
<organism evidence="1 2">
    <name type="scientific">Smallanthus sonchifolius</name>
    <dbReference type="NCBI Taxonomy" id="185202"/>
    <lineage>
        <taxon>Eukaryota</taxon>
        <taxon>Viridiplantae</taxon>
        <taxon>Streptophyta</taxon>
        <taxon>Embryophyta</taxon>
        <taxon>Tracheophyta</taxon>
        <taxon>Spermatophyta</taxon>
        <taxon>Magnoliopsida</taxon>
        <taxon>eudicotyledons</taxon>
        <taxon>Gunneridae</taxon>
        <taxon>Pentapetalae</taxon>
        <taxon>asterids</taxon>
        <taxon>campanulids</taxon>
        <taxon>Asterales</taxon>
        <taxon>Asteraceae</taxon>
        <taxon>Asteroideae</taxon>
        <taxon>Heliantheae alliance</taxon>
        <taxon>Millerieae</taxon>
        <taxon>Smallanthus</taxon>
    </lineage>
</organism>